<evidence type="ECO:0000313" key="3">
    <source>
        <dbReference type="Proteomes" id="UP000070444"/>
    </source>
</evidence>
<reference evidence="2 3" key="1">
    <citation type="journal article" date="2015" name="Genome Biol. Evol.">
        <title>Phylogenomic analyses indicate that early fungi evolved digesting cell walls of algal ancestors of land plants.</title>
        <authorList>
            <person name="Chang Y."/>
            <person name="Wang S."/>
            <person name="Sekimoto S."/>
            <person name="Aerts A.L."/>
            <person name="Choi C."/>
            <person name="Clum A."/>
            <person name="LaButti K.M."/>
            <person name="Lindquist E.A."/>
            <person name="Yee Ngan C."/>
            <person name="Ohm R.A."/>
            <person name="Salamov A.A."/>
            <person name="Grigoriev I.V."/>
            <person name="Spatafora J.W."/>
            <person name="Berbee M.L."/>
        </authorList>
    </citation>
    <scope>NUCLEOTIDE SEQUENCE [LARGE SCALE GENOMIC DNA]</scope>
    <source>
        <strain evidence="2 3">NRRL 28638</strain>
    </source>
</reference>
<dbReference type="EMBL" id="KQ964422">
    <property type="protein sequence ID" value="KXN74510.1"/>
    <property type="molecule type" value="Genomic_DNA"/>
</dbReference>
<proteinExistence type="predicted"/>
<dbReference type="STRING" id="796925.A0A137PHP9"/>
<gene>
    <name evidence="2" type="ORF">CONCODRAFT_143902</name>
</gene>
<name>A0A137PHP9_CONC2</name>
<sequence>MMASISNPSDISQLDTNLTKTKAESKESSPTFDSSPSPTLANFEPSILTPPTPTASNTVDPTQLPSHLFWVPAHLHPEIAPQEFNRWLENHSGAINTQERPTRRKSVLGLHSYTPKKDKNSIDLDDKGKANLRRNKTMSANFVQGKLNRNFQN</sequence>
<dbReference type="AlphaFoldDB" id="A0A137PHP9"/>
<organism evidence="2 3">
    <name type="scientific">Conidiobolus coronatus (strain ATCC 28846 / CBS 209.66 / NRRL 28638)</name>
    <name type="common">Delacroixia coronata</name>
    <dbReference type="NCBI Taxonomy" id="796925"/>
    <lineage>
        <taxon>Eukaryota</taxon>
        <taxon>Fungi</taxon>
        <taxon>Fungi incertae sedis</taxon>
        <taxon>Zoopagomycota</taxon>
        <taxon>Entomophthoromycotina</taxon>
        <taxon>Entomophthoromycetes</taxon>
        <taxon>Entomophthorales</taxon>
        <taxon>Ancylistaceae</taxon>
        <taxon>Conidiobolus</taxon>
    </lineage>
</organism>
<evidence type="ECO:0000313" key="2">
    <source>
        <dbReference type="EMBL" id="KXN74510.1"/>
    </source>
</evidence>
<dbReference type="Proteomes" id="UP000070444">
    <property type="component" value="Unassembled WGS sequence"/>
</dbReference>
<evidence type="ECO:0000256" key="1">
    <source>
        <dbReference type="SAM" id="MobiDB-lite"/>
    </source>
</evidence>
<feature type="region of interest" description="Disordered" evidence="1">
    <location>
        <begin position="1"/>
        <end position="63"/>
    </location>
</feature>
<dbReference type="OrthoDB" id="5589766at2759"/>
<accession>A0A137PHP9</accession>
<feature type="compositionally biased region" description="Low complexity" evidence="1">
    <location>
        <begin position="28"/>
        <end position="38"/>
    </location>
</feature>
<protein>
    <submittedName>
        <fullName evidence="2">Uncharacterized protein</fullName>
    </submittedName>
</protein>
<keyword evidence="3" id="KW-1185">Reference proteome</keyword>
<feature type="compositionally biased region" description="Polar residues" evidence="1">
    <location>
        <begin position="1"/>
        <end position="20"/>
    </location>
</feature>
<feature type="compositionally biased region" description="Polar residues" evidence="1">
    <location>
        <begin position="54"/>
        <end position="63"/>
    </location>
</feature>